<evidence type="ECO:0008006" key="4">
    <source>
        <dbReference type="Google" id="ProtNLM"/>
    </source>
</evidence>
<protein>
    <recommendedName>
        <fullName evidence="4">Secreted protein</fullName>
    </recommendedName>
</protein>
<organism evidence="2 3">
    <name type="scientific">Pomacea canaliculata</name>
    <name type="common">Golden apple snail</name>
    <dbReference type="NCBI Taxonomy" id="400727"/>
    <lineage>
        <taxon>Eukaryota</taxon>
        <taxon>Metazoa</taxon>
        <taxon>Spiralia</taxon>
        <taxon>Lophotrochozoa</taxon>
        <taxon>Mollusca</taxon>
        <taxon>Gastropoda</taxon>
        <taxon>Caenogastropoda</taxon>
        <taxon>Architaenioglossa</taxon>
        <taxon>Ampullarioidea</taxon>
        <taxon>Ampullariidae</taxon>
        <taxon>Pomacea</taxon>
    </lineage>
</organism>
<keyword evidence="3" id="KW-1185">Reference proteome</keyword>
<evidence type="ECO:0000256" key="1">
    <source>
        <dbReference type="SAM" id="SignalP"/>
    </source>
</evidence>
<feature type="chain" id="PRO_5015656488" description="Secreted protein" evidence="1">
    <location>
        <begin position="20"/>
        <end position="92"/>
    </location>
</feature>
<evidence type="ECO:0000313" key="2">
    <source>
        <dbReference type="EMBL" id="PVD23883.1"/>
    </source>
</evidence>
<dbReference type="Proteomes" id="UP000245119">
    <property type="component" value="Linkage Group LG10"/>
</dbReference>
<reference evidence="2 3" key="1">
    <citation type="submission" date="2018-04" db="EMBL/GenBank/DDBJ databases">
        <title>The genome of golden apple snail Pomacea canaliculata provides insight into stress tolerance and invasive adaptation.</title>
        <authorList>
            <person name="Liu C."/>
            <person name="Liu B."/>
            <person name="Ren Y."/>
            <person name="Zhang Y."/>
            <person name="Wang H."/>
            <person name="Li S."/>
            <person name="Jiang F."/>
            <person name="Yin L."/>
            <person name="Zhang G."/>
            <person name="Qian W."/>
            <person name="Fan W."/>
        </authorList>
    </citation>
    <scope>NUCLEOTIDE SEQUENCE [LARGE SCALE GENOMIC DNA]</scope>
    <source>
        <strain evidence="2">SZHN2017</strain>
        <tissue evidence="2">Muscle</tissue>
    </source>
</reference>
<accession>A0A2T7NRW5</accession>
<gene>
    <name evidence="2" type="ORF">C0Q70_17158</name>
</gene>
<dbReference type="EMBL" id="PZQS01000010">
    <property type="protein sequence ID" value="PVD23883.1"/>
    <property type="molecule type" value="Genomic_DNA"/>
</dbReference>
<comment type="caution">
    <text evidence="2">The sequence shown here is derived from an EMBL/GenBank/DDBJ whole genome shotgun (WGS) entry which is preliminary data.</text>
</comment>
<name>A0A2T7NRW5_POMCA</name>
<proteinExistence type="predicted"/>
<feature type="signal peptide" evidence="1">
    <location>
        <begin position="1"/>
        <end position="19"/>
    </location>
</feature>
<dbReference type="AlphaFoldDB" id="A0A2T7NRW5"/>
<evidence type="ECO:0000313" key="3">
    <source>
        <dbReference type="Proteomes" id="UP000245119"/>
    </source>
</evidence>
<keyword evidence="1" id="KW-0732">Signal</keyword>
<sequence length="92" mass="10375">MRGMRLKFVAGLRLTVICRLSPFPPPLTVTGQVDSTYPPTYPKPFVYTEQLKNKGRTNTNLVDHTMLWLLTTTTTPATPKVQWPYAGNFSGF</sequence>